<gene>
    <name evidence="3" type="ORF">BEI63_23555</name>
</gene>
<dbReference type="RefSeq" id="WP_069410661.1">
    <property type="nucleotide sequence ID" value="NZ_DBFYTW010000007.1"/>
</dbReference>
<sequence>MEKIDPVPASISSQITETVYLNQIDESQYKSYYPIDLIFETIHSDNPEQYFIVTMLNPSFHSSTSYSYSDPLNPVHRNGLHQHAYFELIYVIDGSMYQNIENKRHLYSKGSLCLLNRNIHHAEEFTTDFRAAFLSLPVALVDELFNHTDQFYFYDKKYYTINMHLILSPSSVK</sequence>
<dbReference type="InterPro" id="IPR011051">
    <property type="entry name" value="RmlC_Cupin_sf"/>
</dbReference>
<dbReference type="EMBL" id="MEHD01000036">
    <property type="protein sequence ID" value="ODR50078.1"/>
    <property type="molecule type" value="Genomic_DNA"/>
</dbReference>
<dbReference type="InterPro" id="IPR014710">
    <property type="entry name" value="RmlC-like_jellyroll"/>
</dbReference>
<feature type="domain" description="AraC-type arabinose-binding/dimerisation" evidence="2">
    <location>
        <begin position="75"/>
        <end position="144"/>
    </location>
</feature>
<keyword evidence="4" id="KW-1185">Reference proteome</keyword>
<accession>A0ABX3AB84</accession>
<evidence type="ECO:0000313" key="4">
    <source>
        <dbReference type="Proteomes" id="UP000094869"/>
    </source>
</evidence>
<proteinExistence type="predicted"/>
<comment type="caution">
    <text evidence="3">The sequence shown here is derived from an EMBL/GenBank/DDBJ whole genome shotgun (WGS) entry which is preliminary data.</text>
</comment>
<dbReference type="Gene3D" id="2.60.120.10">
    <property type="entry name" value="Jelly Rolls"/>
    <property type="match status" value="1"/>
</dbReference>
<evidence type="ECO:0000259" key="2">
    <source>
        <dbReference type="Pfam" id="PF02311"/>
    </source>
</evidence>
<evidence type="ECO:0000313" key="3">
    <source>
        <dbReference type="EMBL" id="ODR50078.1"/>
    </source>
</evidence>
<dbReference type="SUPFAM" id="SSF51182">
    <property type="entry name" value="RmlC-like cupins"/>
    <property type="match status" value="1"/>
</dbReference>
<dbReference type="InterPro" id="IPR003313">
    <property type="entry name" value="AraC-bd"/>
</dbReference>
<protein>
    <recommendedName>
        <fullName evidence="2">AraC-type arabinose-binding/dimerisation domain-containing protein</fullName>
    </recommendedName>
</protein>
<organism evidence="3 4">
    <name type="scientific">Eisenbergiella tayi</name>
    <dbReference type="NCBI Taxonomy" id="1432052"/>
    <lineage>
        <taxon>Bacteria</taxon>
        <taxon>Bacillati</taxon>
        <taxon>Bacillota</taxon>
        <taxon>Clostridia</taxon>
        <taxon>Lachnospirales</taxon>
        <taxon>Lachnospiraceae</taxon>
        <taxon>Eisenbergiella</taxon>
    </lineage>
</organism>
<name>A0ABX3AB84_9FIRM</name>
<reference evidence="3 4" key="1">
    <citation type="submission" date="2016-08" db="EMBL/GenBank/DDBJ databases">
        <title>Characterization of Isolates of Eisenbergiella tayi Derived from Blood Cultures, Using Whole Genome Sequencing.</title>
        <authorList>
            <person name="Bernier A.-M."/>
            <person name="Burdz T."/>
            <person name="Wiebe D."/>
            <person name="Bernard K."/>
        </authorList>
    </citation>
    <scope>NUCLEOTIDE SEQUENCE [LARGE SCALE GENOMIC DNA]</scope>
    <source>
        <strain evidence="3 4">NML120146</strain>
    </source>
</reference>
<dbReference type="Pfam" id="PF02311">
    <property type="entry name" value="AraC_binding"/>
    <property type="match status" value="1"/>
</dbReference>
<keyword evidence="1" id="KW-0238">DNA-binding</keyword>
<evidence type="ECO:0000256" key="1">
    <source>
        <dbReference type="ARBA" id="ARBA00023125"/>
    </source>
</evidence>
<dbReference type="Proteomes" id="UP000094869">
    <property type="component" value="Unassembled WGS sequence"/>
</dbReference>